<evidence type="ECO:0000256" key="13">
    <source>
        <dbReference type="ARBA" id="ARBA00023136"/>
    </source>
</evidence>
<keyword evidence="8 14" id="KW-0812">Transmembrane</keyword>
<reference evidence="18 19" key="1">
    <citation type="submission" date="2023-11" db="EMBL/GenBank/DDBJ databases">
        <title>Plant-associative lifestyle of Vibrio porteresiae and its evolutionary dynamics.</title>
        <authorList>
            <person name="Rameshkumar N."/>
            <person name="Kirti K."/>
        </authorList>
    </citation>
    <scope>NUCLEOTIDE SEQUENCE [LARGE SCALE GENOMIC DNA]</scope>
    <source>
        <strain evidence="18 19">MSSRF38</strain>
    </source>
</reference>
<dbReference type="PROSITE" id="PS51003">
    <property type="entry name" value="CYTB_CTER"/>
    <property type="match status" value="1"/>
</dbReference>
<feature type="transmembrane region" description="Helical" evidence="15">
    <location>
        <begin position="33"/>
        <end position="60"/>
    </location>
</feature>
<keyword evidence="7 14" id="KW-0679">Respiratory chain</keyword>
<comment type="caution">
    <text evidence="18">The sequence shown here is derived from an EMBL/GenBank/DDBJ whole genome shotgun (WGS) entry which is preliminary data.</text>
</comment>
<accession>A0ABU4I1V5</accession>
<feature type="transmembrane region" description="Helical" evidence="15">
    <location>
        <begin position="324"/>
        <end position="342"/>
    </location>
</feature>
<evidence type="ECO:0000313" key="19">
    <source>
        <dbReference type="Proteomes" id="UP001283366"/>
    </source>
</evidence>
<keyword evidence="6 14" id="KW-0349">Heme</keyword>
<keyword evidence="12" id="KW-0408">Iron</keyword>
<evidence type="ECO:0000256" key="12">
    <source>
        <dbReference type="ARBA" id="ARBA00023004"/>
    </source>
</evidence>
<evidence type="ECO:0000256" key="2">
    <source>
        <dbReference type="ARBA" id="ARBA00004141"/>
    </source>
</evidence>
<keyword evidence="5 14" id="KW-0813">Transport</keyword>
<feature type="transmembrane region" description="Helical" evidence="15">
    <location>
        <begin position="81"/>
        <end position="102"/>
    </location>
</feature>
<evidence type="ECO:0000256" key="14">
    <source>
        <dbReference type="RuleBase" id="RU003385"/>
    </source>
</evidence>
<protein>
    <recommendedName>
        <fullName evidence="4 14">Cytochrome b</fullName>
    </recommendedName>
</protein>
<evidence type="ECO:0000256" key="7">
    <source>
        <dbReference type="ARBA" id="ARBA00022660"/>
    </source>
</evidence>
<evidence type="ECO:0000256" key="1">
    <source>
        <dbReference type="ARBA" id="ARBA00002444"/>
    </source>
</evidence>
<dbReference type="PROSITE" id="PS51002">
    <property type="entry name" value="CYTB_NTER"/>
    <property type="match status" value="1"/>
</dbReference>
<name>A0ABU4I1V5_9VIBR</name>
<feature type="transmembrane region" description="Helical" evidence="15">
    <location>
        <begin position="253"/>
        <end position="277"/>
    </location>
</feature>
<dbReference type="SUPFAM" id="SSF81648">
    <property type="entry name" value="a domain/subunit of cytochrome bc1 complex (Ubiquinol-cytochrome c reductase)"/>
    <property type="match status" value="1"/>
</dbReference>
<evidence type="ECO:0000256" key="10">
    <source>
        <dbReference type="ARBA" id="ARBA00022982"/>
    </source>
</evidence>
<dbReference type="Proteomes" id="UP001283366">
    <property type="component" value="Unassembled WGS sequence"/>
</dbReference>
<evidence type="ECO:0000256" key="8">
    <source>
        <dbReference type="ARBA" id="ARBA00022692"/>
    </source>
</evidence>
<comment type="subcellular location">
    <subcellularLocation>
        <location evidence="2">Membrane</location>
        <topology evidence="2">Multi-pass membrane protein</topology>
    </subcellularLocation>
</comment>
<dbReference type="InterPro" id="IPR030689">
    <property type="entry name" value="Cytochrome_b"/>
</dbReference>
<evidence type="ECO:0000256" key="6">
    <source>
        <dbReference type="ARBA" id="ARBA00022617"/>
    </source>
</evidence>
<evidence type="ECO:0000256" key="9">
    <source>
        <dbReference type="ARBA" id="ARBA00022723"/>
    </source>
</evidence>
<dbReference type="Gene3D" id="1.20.810.10">
    <property type="entry name" value="Cytochrome Bc1 Complex, Chain C"/>
    <property type="match status" value="1"/>
</dbReference>
<dbReference type="InterPro" id="IPR036150">
    <property type="entry name" value="Cyt_b/b6_C_sf"/>
</dbReference>
<evidence type="ECO:0000256" key="3">
    <source>
        <dbReference type="ARBA" id="ARBA00011649"/>
    </source>
</evidence>
<dbReference type="InterPro" id="IPR005797">
    <property type="entry name" value="Cyt_b/b6_N"/>
</dbReference>
<evidence type="ECO:0000256" key="4">
    <source>
        <dbReference type="ARBA" id="ARBA00013531"/>
    </source>
</evidence>
<comment type="cofactor">
    <cofactor evidence="14">
        <name>heme b</name>
        <dbReference type="ChEBI" id="CHEBI:60344"/>
    </cofactor>
    <text evidence="14">Binds 2 heme groups non-covalently.</text>
</comment>
<evidence type="ECO:0000259" key="16">
    <source>
        <dbReference type="PROSITE" id="PS51002"/>
    </source>
</evidence>
<keyword evidence="19" id="KW-1185">Reference proteome</keyword>
<dbReference type="Pfam" id="PF00033">
    <property type="entry name" value="Cytochrome_B"/>
    <property type="match status" value="1"/>
</dbReference>
<evidence type="ECO:0000256" key="15">
    <source>
        <dbReference type="SAM" id="Phobius"/>
    </source>
</evidence>
<keyword evidence="13 15" id="KW-0472">Membrane</keyword>
<keyword evidence="10 14" id="KW-0249">Electron transport</keyword>
<dbReference type="CDD" id="cd00284">
    <property type="entry name" value="Cytochrome_b_N"/>
    <property type="match status" value="1"/>
</dbReference>
<dbReference type="SUPFAM" id="SSF81342">
    <property type="entry name" value="Transmembrane di-heme cytochromes"/>
    <property type="match status" value="1"/>
</dbReference>
<keyword evidence="11 15" id="KW-1133">Transmembrane helix</keyword>
<dbReference type="PANTHER" id="PTHR19271">
    <property type="entry name" value="CYTOCHROME B"/>
    <property type="match status" value="1"/>
</dbReference>
<comment type="function">
    <text evidence="1 14">Component of the ubiquinol-cytochrome c reductase complex (complex III or cytochrome b-c1 complex), which is a respiratory chain that generates an electrochemical potential coupled to ATP synthesis.</text>
</comment>
<proteinExistence type="inferred from homology"/>
<feature type="transmembrane region" description="Helical" evidence="15">
    <location>
        <begin position="388"/>
        <end position="406"/>
    </location>
</feature>
<comment type="subunit">
    <text evidence="3 14">The main subunits of complex b-c1 are: cytochrome b, cytochrome c1 and the Rieske protein.</text>
</comment>
<sequence length="421" mass="48042">MMAVKEWFETRLPVINFWRKHFSQYPVPGNINFWYLFGSLALLVLVNQAVTGIWLTMSYVPTQDSAFASVEMMMRDVDYGWLLRYMHTTGASALFIVIYLHMYRGIIYGSYQQPRELVWILGMLTLSVVMAEAFMGYLLPWGQMSYWGAQVITSLFGAIPVVGDELMTWIRGDYIVSGVTLGRFFALHVIALPLMLLFLIVLHVTALHTVGSNNPDGTETKLPKGTMGKGYKPQFDFHDDYTRKYDLINSVPFYPYGCVKDLFGISIFLLFFCYILFFSPDGGGYFLESANFEAADPMTTPESIAPVWYFTPFYAMLQAIPNKLLGVVMLGMSVCLLFLLPWIDRCKVRSIRYRSKIHMFNIAQFAVCFIGLGAMGAMSADFSFHTGLVRVFTLGYFMFFVLLFFYSKRERTKPLPEGVTG</sequence>
<dbReference type="InterPro" id="IPR048259">
    <property type="entry name" value="Cytochrome_b_N_euk/bac"/>
</dbReference>
<dbReference type="Pfam" id="PF00032">
    <property type="entry name" value="Cytochrom_B_C"/>
    <property type="match status" value="1"/>
</dbReference>
<evidence type="ECO:0000259" key="17">
    <source>
        <dbReference type="PROSITE" id="PS51003"/>
    </source>
</evidence>
<feature type="transmembrane region" description="Helical" evidence="15">
    <location>
        <begin position="362"/>
        <end position="382"/>
    </location>
</feature>
<feature type="transmembrane region" description="Helical" evidence="15">
    <location>
        <begin position="183"/>
        <end position="204"/>
    </location>
</feature>
<dbReference type="PANTHER" id="PTHR19271:SF16">
    <property type="entry name" value="CYTOCHROME B"/>
    <property type="match status" value="1"/>
</dbReference>
<organism evidence="18 19">
    <name type="scientific">Vibrio mangrovi</name>
    <dbReference type="NCBI Taxonomy" id="474394"/>
    <lineage>
        <taxon>Bacteria</taxon>
        <taxon>Pseudomonadati</taxon>
        <taxon>Pseudomonadota</taxon>
        <taxon>Gammaproteobacteria</taxon>
        <taxon>Vibrionales</taxon>
        <taxon>Vibrionaceae</taxon>
        <taxon>Vibrio</taxon>
    </lineage>
</organism>
<dbReference type="InterPro" id="IPR005798">
    <property type="entry name" value="Cyt_b/b6_C"/>
</dbReference>
<feature type="domain" description="Cytochrome b/b6 N-terminal region profile" evidence="16">
    <location>
        <begin position="4"/>
        <end position="216"/>
    </location>
</feature>
<dbReference type="InterPro" id="IPR027387">
    <property type="entry name" value="Cytb/b6-like_sf"/>
</dbReference>
<evidence type="ECO:0000313" key="18">
    <source>
        <dbReference type="EMBL" id="MDW6001756.1"/>
    </source>
</evidence>
<dbReference type="PIRSF" id="PIRSF038885">
    <property type="entry name" value="COB"/>
    <property type="match status" value="1"/>
</dbReference>
<gene>
    <name evidence="18" type="ORF">SBX37_02425</name>
</gene>
<evidence type="ECO:0000256" key="11">
    <source>
        <dbReference type="ARBA" id="ARBA00022989"/>
    </source>
</evidence>
<feature type="domain" description="Cytochrome b/b6 C-terminal region profile" evidence="17">
    <location>
        <begin position="243"/>
        <end position="417"/>
    </location>
</feature>
<dbReference type="EMBL" id="JAWRCO010000001">
    <property type="protein sequence ID" value="MDW6001756.1"/>
    <property type="molecule type" value="Genomic_DNA"/>
</dbReference>
<evidence type="ECO:0000256" key="5">
    <source>
        <dbReference type="ARBA" id="ARBA00022448"/>
    </source>
</evidence>
<dbReference type="InterPro" id="IPR016174">
    <property type="entry name" value="Di-haem_cyt_TM"/>
</dbReference>
<keyword evidence="9" id="KW-0479">Metal-binding</keyword>
<feature type="transmembrane region" description="Helical" evidence="15">
    <location>
        <begin position="117"/>
        <end position="139"/>
    </location>
</feature>
<comment type="similarity">
    <text evidence="14">Belongs to the cytochrome b family.</text>
</comment>
<feature type="transmembrane region" description="Helical" evidence="15">
    <location>
        <begin position="146"/>
        <end position="163"/>
    </location>
</feature>